<evidence type="ECO:0000256" key="5">
    <source>
        <dbReference type="SAM" id="Phobius"/>
    </source>
</evidence>
<dbReference type="InterPro" id="IPR032808">
    <property type="entry name" value="DoxX"/>
</dbReference>
<dbReference type="RefSeq" id="WP_050806434.1">
    <property type="nucleotide sequence ID" value="NZ_AEYW01000004.1"/>
</dbReference>
<dbReference type="STRING" id="981384.GCA_000192475_03635"/>
<organism evidence="6 7">
    <name type="scientific">Ruegeria conchae</name>
    <dbReference type="NCBI Taxonomy" id="981384"/>
    <lineage>
        <taxon>Bacteria</taxon>
        <taxon>Pseudomonadati</taxon>
        <taxon>Pseudomonadota</taxon>
        <taxon>Alphaproteobacteria</taxon>
        <taxon>Rhodobacterales</taxon>
        <taxon>Roseobacteraceae</taxon>
        <taxon>Ruegeria</taxon>
    </lineage>
</organism>
<feature type="transmembrane region" description="Helical" evidence="5">
    <location>
        <begin position="64"/>
        <end position="83"/>
    </location>
</feature>
<protein>
    <submittedName>
        <fullName evidence="6">DoxX-like protein</fullName>
    </submittedName>
</protein>
<reference evidence="6 7" key="1">
    <citation type="submission" date="2018-10" db="EMBL/GenBank/DDBJ databases">
        <title>Genomic Encyclopedia of Archaeal and Bacterial Type Strains, Phase II (KMG-II): from individual species to whole genera.</title>
        <authorList>
            <person name="Goeker M."/>
        </authorList>
    </citation>
    <scope>NUCLEOTIDE SEQUENCE [LARGE SCALE GENOMIC DNA]</scope>
    <source>
        <strain evidence="6 7">DSM 29317</strain>
    </source>
</reference>
<evidence type="ECO:0000256" key="1">
    <source>
        <dbReference type="ARBA" id="ARBA00004141"/>
    </source>
</evidence>
<feature type="transmembrane region" description="Helical" evidence="5">
    <location>
        <begin position="115"/>
        <end position="132"/>
    </location>
</feature>
<accession>A0A497YVC0</accession>
<dbReference type="GO" id="GO:0016020">
    <property type="term" value="C:membrane"/>
    <property type="evidence" value="ECO:0007669"/>
    <property type="project" value="UniProtKB-SubCell"/>
</dbReference>
<keyword evidence="3 5" id="KW-1133">Transmembrane helix</keyword>
<comment type="caution">
    <text evidence="6">The sequence shown here is derived from an EMBL/GenBank/DDBJ whole genome shotgun (WGS) entry which is preliminary data.</text>
</comment>
<dbReference type="OrthoDB" id="5879006at2"/>
<feature type="transmembrane region" description="Helical" evidence="5">
    <location>
        <begin position="20"/>
        <end position="43"/>
    </location>
</feature>
<dbReference type="AlphaFoldDB" id="A0A497YVC0"/>
<keyword evidence="7" id="KW-1185">Reference proteome</keyword>
<gene>
    <name evidence="6" type="ORF">CLV75_3945</name>
</gene>
<keyword evidence="2 5" id="KW-0812">Transmembrane</keyword>
<evidence type="ECO:0000313" key="6">
    <source>
        <dbReference type="EMBL" id="RLK00019.1"/>
    </source>
</evidence>
<dbReference type="Pfam" id="PF13564">
    <property type="entry name" value="DoxX_2"/>
    <property type="match status" value="1"/>
</dbReference>
<dbReference type="EMBL" id="RCCT01000007">
    <property type="protein sequence ID" value="RLK00019.1"/>
    <property type="molecule type" value="Genomic_DNA"/>
</dbReference>
<proteinExistence type="predicted"/>
<keyword evidence="4 5" id="KW-0472">Membrane</keyword>
<evidence type="ECO:0000256" key="4">
    <source>
        <dbReference type="ARBA" id="ARBA00023136"/>
    </source>
</evidence>
<name>A0A497YVC0_9RHOB</name>
<sequence length="139" mass="15017">MDGRISGSLQEIKPEGLALLLNIAVGLLSAFFLFASSIKIFGWQKKVFEIQLGMFESYGLNRQIMFIVGCGELFGAIAIWFQSSWIGPLGALALLCTSVGAIFCHLVFDTWKQGIPATITGTLAALVLNAGYSKLLNIL</sequence>
<evidence type="ECO:0000256" key="3">
    <source>
        <dbReference type="ARBA" id="ARBA00022989"/>
    </source>
</evidence>
<comment type="subcellular location">
    <subcellularLocation>
        <location evidence="1">Membrane</location>
        <topology evidence="1">Multi-pass membrane protein</topology>
    </subcellularLocation>
</comment>
<feature type="transmembrane region" description="Helical" evidence="5">
    <location>
        <begin position="89"/>
        <end position="108"/>
    </location>
</feature>
<evidence type="ECO:0000256" key="2">
    <source>
        <dbReference type="ARBA" id="ARBA00022692"/>
    </source>
</evidence>
<evidence type="ECO:0000313" key="7">
    <source>
        <dbReference type="Proteomes" id="UP000271700"/>
    </source>
</evidence>
<dbReference type="Proteomes" id="UP000271700">
    <property type="component" value="Unassembled WGS sequence"/>
</dbReference>